<dbReference type="AlphaFoldDB" id="A0A653CPN7"/>
<keyword evidence="4" id="KW-1185">Reference proteome</keyword>
<keyword evidence="1" id="KW-1133">Transmembrane helix</keyword>
<evidence type="ECO:0000313" key="3">
    <source>
        <dbReference type="EMBL" id="VEN49875.1"/>
    </source>
</evidence>
<dbReference type="OrthoDB" id="1845386at2759"/>
<sequence>MTSVFDQYEQASTRTKNNNLNPAEMSSLGFINMALEQDIPIFTKSKKDFKPSDKITHAAIANKHLVLALANGTLFRMNLQNQQQSEIPLTKYTMSCKLTNLFLDPTGNHLLISLSPRSQDGGPELLYLSKKSEKLRTTTKFRGNEFTEVAWNNMNESESTTGPILLGTTKGLIFETEIVLEGDKFFTSSFSSSLEQYWRQLPNYLPLYGNKEADGLVIYITLFSRTFGSIFIIIIHKYTLGGFTL</sequence>
<accession>A0A653CPN7</accession>
<evidence type="ECO:0000256" key="1">
    <source>
        <dbReference type="SAM" id="Phobius"/>
    </source>
</evidence>
<evidence type="ECO:0000313" key="4">
    <source>
        <dbReference type="Proteomes" id="UP000410492"/>
    </source>
</evidence>
<keyword evidence="1" id="KW-0812">Transmembrane</keyword>
<feature type="transmembrane region" description="Helical" evidence="1">
    <location>
        <begin position="216"/>
        <end position="235"/>
    </location>
</feature>
<dbReference type="Proteomes" id="UP000410492">
    <property type="component" value="Unassembled WGS sequence"/>
</dbReference>
<gene>
    <name evidence="3" type="ORF">CALMAC_LOCUS10834</name>
</gene>
<dbReference type="Pfam" id="PF05131">
    <property type="entry name" value="Pep3_Vps18"/>
    <property type="match status" value="1"/>
</dbReference>
<keyword evidence="1" id="KW-0472">Membrane</keyword>
<name>A0A653CPN7_CALMS</name>
<feature type="domain" description="Pep3/Vps18 beta-propeller" evidence="2">
    <location>
        <begin position="40"/>
        <end position="221"/>
    </location>
</feature>
<reference evidence="3 4" key="1">
    <citation type="submission" date="2019-01" db="EMBL/GenBank/DDBJ databases">
        <authorList>
            <person name="Sayadi A."/>
        </authorList>
    </citation>
    <scope>NUCLEOTIDE SEQUENCE [LARGE SCALE GENOMIC DNA]</scope>
</reference>
<dbReference type="EMBL" id="CAACVG010008453">
    <property type="protein sequence ID" value="VEN49875.1"/>
    <property type="molecule type" value="Genomic_DNA"/>
</dbReference>
<proteinExistence type="predicted"/>
<protein>
    <recommendedName>
        <fullName evidence="2">Pep3/Vps18 beta-propeller domain-containing protein</fullName>
    </recommendedName>
</protein>
<evidence type="ECO:0000259" key="2">
    <source>
        <dbReference type="Pfam" id="PF05131"/>
    </source>
</evidence>
<dbReference type="InterPro" id="IPR007810">
    <property type="entry name" value="Pep3/Vps18_beta-prop"/>
</dbReference>
<organism evidence="3 4">
    <name type="scientific">Callosobruchus maculatus</name>
    <name type="common">Southern cowpea weevil</name>
    <name type="synonym">Pulse bruchid</name>
    <dbReference type="NCBI Taxonomy" id="64391"/>
    <lineage>
        <taxon>Eukaryota</taxon>
        <taxon>Metazoa</taxon>
        <taxon>Ecdysozoa</taxon>
        <taxon>Arthropoda</taxon>
        <taxon>Hexapoda</taxon>
        <taxon>Insecta</taxon>
        <taxon>Pterygota</taxon>
        <taxon>Neoptera</taxon>
        <taxon>Endopterygota</taxon>
        <taxon>Coleoptera</taxon>
        <taxon>Polyphaga</taxon>
        <taxon>Cucujiformia</taxon>
        <taxon>Chrysomeloidea</taxon>
        <taxon>Chrysomelidae</taxon>
        <taxon>Bruchinae</taxon>
        <taxon>Bruchini</taxon>
        <taxon>Callosobruchus</taxon>
    </lineage>
</organism>